<feature type="domain" description="Complex 1 LYR protein" evidence="3">
    <location>
        <begin position="10"/>
        <end position="65"/>
    </location>
</feature>
<keyword evidence="2" id="KW-0175">Coiled coil</keyword>
<dbReference type="InterPro" id="IPR008011">
    <property type="entry name" value="Complex1_LYR_dom"/>
</dbReference>
<dbReference type="STRING" id="1611254.A0A2G5VBK6"/>
<dbReference type="GO" id="GO:0016226">
    <property type="term" value="P:iron-sulfur cluster assembly"/>
    <property type="evidence" value="ECO:0007669"/>
    <property type="project" value="InterPro"/>
</dbReference>
<gene>
    <name evidence="4" type="primary">Cnig_chr_II.g7830</name>
    <name evidence="4" type="ORF">B9Z55_007830</name>
</gene>
<dbReference type="GO" id="GO:1990221">
    <property type="term" value="C:L-cysteine desulfurase complex"/>
    <property type="evidence" value="ECO:0007669"/>
    <property type="project" value="TreeGrafter"/>
</dbReference>
<evidence type="ECO:0000256" key="2">
    <source>
        <dbReference type="SAM" id="Coils"/>
    </source>
</evidence>
<dbReference type="PANTHER" id="PTHR13166:SF7">
    <property type="entry name" value="LYR MOTIF-CONTAINING PROTEIN 4"/>
    <property type="match status" value="1"/>
</dbReference>
<reference evidence="5" key="1">
    <citation type="submission" date="2017-10" db="EMBL/GenBank/DDBJ databases">
        <title>Rapid genome shrinkage in a self-fertile nematode reveals novel sperm competition proteins.</title>
        <authorList>
            <person name="Yin D."/>
            <person name="Schwarz E.M."/>
            <person name="Thomas C.G."/>
            <person name="Felde R.L."/>
            <person name="Korf I.F."/>
            <person name="Cutter A.D."/>
            <person name="Schartner C.M."/>
            <person name="Ralston E.J."/>
            <person name="Meyer B.J."/>
            <person name="Haag E.S."/>
        </authorList>
    </citation>
    <scope>NUCLEOTIDE SEQUENCE [LARGE SCALE GENOMIC DNA]</scope>
    <source>
        <strain evidence="5">JU1422</strain>
    </source>
</reference>
<dbReference type="Proteomes" id="UP000230233">
    <property type="component" value="Chromosome II"/>
</dbReference>
<evidence type="ECO:0000313" key="5">
    <source>
        <dbReference type="Proteomes" id="UP000230233"/>
    </source>
</evidence>
<proteinExistence type="inferred from homology"/>
<dbReference type="CDD" id="cd20264">
    <property type="entry name" value="Complex1_LYR_LYRM4"/>
    <property type="match status" value="1"/>
</dbReference>
<evidence type="ECO:0000313" key="4">
    <source>
        <dbReference type="EMBL" id="PIC49122.1"/>
    </source>
</evidence>
<comment type="similarity">
    <text evidence="1">Belongs to the complex I LYR family.</text>
</comment>
<organism evidence="4 5">
    <name type="scientific">Caenorhabditis nigoni</name>
    <dbReference type="NCBI Taxonomy" id="1611254"/>
    <lineage>
        <taxon>Eukaryota</taxon>
        <taxon>Metazoa</taxon>
        <taxon>Ecdysozoa</taxon>
        <taxon>Nematoda</taxon>
        <taxon>Chromadorea</taxon>
        <taxon>Rhabditida</taxon>
        <taxon>Rhabditina</taxon>
        <taxon>Rhabditomorpha</taxon>
        <taxon>Rhabditoidea</taxon>
        <taxon>Rhabditidae</taxon>
        <taxon>Peloderinae</taxon>
        <taxon>Caenorhabditis</taxon>
    </lineage>
</organism>
<protein>
    <recommendedName>
        <fullName evidence="3">Complex 1 LYR protein domain-containing protein</fullName>
    </recommendedName>
</protein>
<dbReference type="GO" id="GO:0005739">
    <property type="term" value="C:mitochondrion"/>
    <property type="evidence" value="ECO:0007669"/>
    <property type="project" value="TreeGrafter"/>
</dbReference>
<dbReference type="OrthoDB" id="275715at2759"/>
<accession>A0A2G5VBK6</accession>
<comment type="caution">
    <text evidence="4">The sequence shown here is derived from an EMBL/GenBank/DDBJ whole genome shotgun (WGS) entry which is preliminary data.</text>
</comment>
<name>A0A2G5VBK6_9PELO</name>
<keyword evidence="5" id="KW-1185">Reference proteome</keyword>
<sequence>MSSAITKSAWVQLYKQLQKEAEKIPQYNYRSFYHRRIRDHFVANRAVKDVEQQKKLFQEAQKELESLKRQVVFCSLYPHNKTIVEQKLGH</sequence>
<dbReference type="PANTHER" id="PTHR13166">
    <property type="entry name" value="PROTEIN C6ORF149"/>
    <property type="match status" value="1"/>
</dbReference>
<evidence type="ECO:0000256" key="1">
    <source>
        <dbReference type="ARBA" id="ARBA00009508"/>
    </source>
</evidence>
<dbReference type="EMBL" id="PDUG01000002">
    <property type="protein sequence ID" value="PIC49122.1"/>
    <property type="molecule type" value="Genomic_DNA"/>
</dbReference>
<feature type="coiled-coil region" evidence="2">
    <location>
        <begin position="43"/>
        <end position="70"/>
    </location>
</feature>
<dbReference type="InterPro" id="IPR045297">
    <property type="entry name" value="Complex1_LYR_LYRM4"/>
</dbReference>
<evidence type="ECO:0000259" key="3">
    <source>
        <dbReference type="Pfam" id="PF05347"/>
    </source>
</evidence>
<dbReference type="InterPro" id="IPR051522">
    <property type="entry name" value="ISC_assembly_LYR"/>
</dbReference>
<dbReference type="AlphaFoldDB" id="A0A2G5VBK6"/>
<dbReference type="Pfam" id="PF05347">
    <property type="entry name" value="Complex1_LYR"/>
    <property type="match status" value="1"/>
</dbReference>